<feature type="repeat" description="WD" evidence="3">
    <location>
        <begin position="648"/>
        <end position="682"/>
    </location>
</feature>
<dbReference type="AlphaFoldDB" id="A0AAN6K590"/>
<dbReference type="InterPro" id="IPR015943">
    <property type="entry name" value="WD40/YVTN_repeat-like_dom_sf"/>
</dbReference>
<dbReference type="PROSITE" id="PS50082">
    <property type="entry name" value="WD_REPEATS_2"/>
    <property type="match status" value="2"/>
</dbReference>
<sequence>MLLPGRPRFRPSRLLPLLLVTAAVGLATFAYRHKTRLHVLQPDLYRWSTIGPSQNLLLPEKIASFCQAHGFAQYVKRGAHERKVYDLFLFATELDWLEVRLHTLSPYVDFFVIVESRTTFTGLPKPVVLQDHWDQFAPFHSKIIHRVIDDPGSAVLGSITWDHEDFLRNALLHGVFPELVGTWREAHEGDVLIVSDVDEIPKPETLVVLRKCEFPDRLTLRSDFYYYSFQWLHAGEKWAHPQVTTYRGLTSTIPPKDLRNGEPATHGFLCLNHVRSWWQRADLWDAAWHCSSCFATVREMQTKMESFSHTSWDTAENRDPKTIIERVGGGRDLFGREDQVYERAVENRDVPAYILQHSDRFGYLLDRDGEHAGFTDVDELDSPPSDAISSLRFSSSNNLLAVASWDRSISVYQRTPDTPSQPFTFSGTRIQCRAPVLDIAWGADDSALYSVGLDHDVLSINLESQEQTVLSTHEAACNKVAYSREQGIVLSTSWDSTFHVYNTSTNQFLRVPLPAKPFALGLTATRAIIAMAERKIFVYDLQALRMLVDQAGRSANGTGPNHDVTEIVPWQQRESSLKFMTRAIACMPDGEGFATSSIEGRVGVEWLEAGEQGKTYAFKCHRQTTTAAVGIGEDEEEEQKEVDVVYPVNALAFHPLHGTFATGGGDGVVCVWDAQTKRRVRQYPKLAASVAAMDFSSDGRFLAIGVSPGFEDGKEDEEVDAGSVSVVVRELGENEAKGKPAK</sequence>
<comment type="caution">
    <text evidence="4">The sequence shown here is derived from an EMBL/GenBank/DDBJ whole genome shotgun (WGS) entry which is preliminary data.</text>
</comment>
<evidence type="ECO:0000313" key="4">
    <source>
        <dbReference type="EMBL" id="KAK0964196.1"/>
    </source>
</evidence>
<dbReference type="InterPro" id="IPR001680">
    <property type="entry name" value="WD40_rpt"/>
</dbReference>
<dbReference type="Pfam" id="PF04724">
    <property type="entry name" value="Glyco_transf_17"/>
    <property type="match status" value="1"/>
</dbReference>
<dbReference type="Gene3D" id="2.130.10.10">
    <property type="entry name" value="YVTN repeat-like/Quinoprotein amine dehydrogenase"/>
    <property type="match status" value="1"/>
</dbReference>
<reference evidence="4" key="1">
    <citation type="submission" date="2023-06" db="EMBL/GenBank/DDBJ databases">
        <title>Black Yeasts Isolated from many extreme environments.</title>
        <authorList>
            <person name="Coleine C."/>
            <person name="Stajich J.E."/>
            <person name="Selbmann L."/>
        </authorList>
    </citation>
    <scope>NUCLEOTIDE SEQUENCE</scope>
    <source>
        <strain evidence="4">CCFEE 5200</strain>
    </source>
</reference>
<dbReference type="InterPro" id="IPR006813">
    <property type="entry name" value="Glyco_trans_17"/>
</dbReference>
<dbReference type="EMBL" id="JAUJLE010000263">
    <property type="protein sequence ID" value="KAK0964196.1"/>
    <property type="molecule type" value="Genomic_DNA"/>
</dbReference>
<dbReference type="SUPFAM" id="SSF50978">
    <property type="entry name" value="WD40 repeat-like"/>
    <property type="match status" value="1"/>
</dbReference>
<dbReference type="Pfam" id="PF00400">
    <property type="entry name" value="WD40"/>
    <property type="match status" value="3"/>
</dbReference>
<name>A0AAN6K590_9PEZI</name>
<evidence type="ECO:0000256" key="3">
    <source>
        <dbReference type="PROSITE-ProRule" id="PRU00221"/>
    </source>
</evidence>
<accession>A0AAN6K590</accession>
<organism evidence="4 5">
    <name type="scientific">Friedmanniomyces endolithicus</name>
    <dbReference type="NCBI Taxonomy" id="329885"/>
    <lineage>
        <taxon>Eukaryota</taxon>
        <taxon>Fungi</taxon>
        <taxon>Dikarya</taxon>
        <taxon>Ascomycota</taxon>
        <taxon>Pezizomycotina</taxon>
        <taxon>Dothideomycetes</taxon>
        <taxon>Dothideomycetidae</taxon>
        <taxon>Mycosphaerellales</taxon>
        <taxon>Teratosphaeriaceae</taxon>
        <taxon>Friedmanniomyces</taxon>
    </lineage>
</organism>
<dbReference type="PANTHER" id="PTHR10971">
    <property type="entry name" value="MRNA EXPORT FACTOR AND BUB3"/>
    <property type="match status" value="1"/>
</dbReference>
<feature type="repeat" description="WD" evidence="3">
    <location>
        <begin position="470"/>
        <end position="511"/>
    </location>
</feature>
<dbReference type="GO" id="GO:0016020">
    <property type="term" value="C:membrane"/>
    <property type="evidence" value="ECO:0007669"/>
    <property type="project" value="InterPro"/>
</dbReference>
<dbReference type="InterPro" id="IPR036322">
    <property type="entry name" value="WD40_repeat_dom_sf"/>
</dbReference>
<keyword evidence="1 3" id="KW-0853">WD repeat</keyword>
<protein>
    <submittedName>
        <fullName evidence="4">Uncharacterized protein</fullName>
    </submittedName>
</protein>
<keyword evidence="2" id="KW-0677">Repeat</keyword>
<evidence type="ECO:0000256" key="2">
    <source>
        <dbReference type="ARBA" id="ARBA00022737"/>
    </source>
</evidence>
<evidence type="ECO:0000313" key="5">
    <source>
        <dbReference type="Proteomes" id="UP001175353"/>
    </source>
</evidence>
<dbReference type="SMART" id="SM00320">
    <property type="entry name" value="WD40"/>
    <property type="match status" value="4"/>
</dbReference>
<evidence type="ECO:0000256" key="1">
    <source>
        <dbReference type="ARBA" id="ARBA00022574"/>
    </source>
</evidence>
<dbReference type="GO" id="GO:0003830">
    <property type="term" value="F:beta-1,4-mannosylglycoprotein 4-beta-N-acetylglucosaminyltransferase activity"/>
    <property type="evidence" value="ECO:0007669"/>
    <property type="project" value="InterPro"/>
</dbReference>
<proteinExistence type="predicted"/>
<keyword evidence="5" id="KW-1185">Reference proteome</keyword>
<dbReference type="Proteomes" id="UP001175353">
    <property type="component" value="Unassembled WGS sequence"/>
</dbReference>
<gene>
    <name evidence="4" type="ORF">LTR91_018581</name>
</gene>